<organism evidence="2">
    <name type="scientific">marine metagenome</name>
    <dbReference type="NCBI Taxonomy" id="408172"/>
    <lineage>
        <taxon>unclassified sequences</taxon>
        <taxon>metagenomes</taxon>
        <taxon>ecological metagenomes</taxon>
    </lineage>
</organism>
<dbReference type="EMBL" id="UINC01017045">
    <property type="protein sequence ID" value="SVA70483.1"/>
    <property type="molecule type" value="Genomic_DNA"/>
</dbReference>
<protein>
    <recommendedName>
        <fullName evidence="1">Amidase domain-containing protein</fullName>
    </recommendedName>
</protein>
<accession>A0A381Y1X3</accession>
<dbReference type="PANTHER" id="PTHR42678">
    <property type="entry name" value="AMIDASE"/>
    <property type="match status" value="1"/>
</dbReference>
<proteinExistence type="predicted"/>
<dbReference type="Gene3D" id="3.90.1300.10">
    <property type="entry name" value="Amidase signature (AS) domain"/>
    <property type="match status" value="1"/>
</dbReference>
<reference evidence="2" key="1">
    <citation type="submission" date="2018-05" db="EMBL/GenBank/DDBJ databases">
        <authorList>
            <person name="Lanie J.A."/>
            <person name="Ng W.-L."/>
            <person name="Kazmierczak K.M."/>
            <person name="Andrzejewski T.M."/>
            <person name="Davidsen T.M."/>
            <person name="Wayne K.J."/>
            <person name="Tettelin H."/>
            <person name="Glass J.I."/>
            <person name="Rusch D."/>
            <person name="Podicherti R."/>
            <person name="Tsui H.-C.T."/>
            <person name="Winkler M.E."/>
        </authorList>
    </citation>
    <scope>NUCLEOTIDE SEQUENCE</scope>
</reference>
<evidence type="ECO:0000313" key="2">
    <source>
        <dbReference type="EMBL" id="SVA70483.1"/>
    </source>
</evidence>
<name>A0A381Y1X3_9ZZZZ</name>
<evidence type="ECO:0000259" key="1">
    <source>
        <dbReference type="Pfam" id="PF01425"/>
    </source>
</evidence>
<dbReference type="InterPro" id="IPR023631">
    <property type="entry name" value="Amidase_dom"/>
</dbReference>
<dbReference type="PANTHER" id="PTHR42678:SF34">
    <property type="entry name" value="OS04G0183300 PROTEIN"/>
    <property type="match status" value="1"/>
</dbReference>
<dbReference type="NCBIfam" id="NF006006">
    <property type="entry name" value="PRK08137.1"/>
    <property type="match status" value="1"/>
</dbReference>
<gene>
    <name evidence="2" type="ORF">METZ01_LOCUS123337</name>
</gene>
<dbReference type="SUPFAM" id="SSF75304">
    <property type="entry name" value="Amidase signature (AS) enzymes"/>
    <property type="match status" value="1"/>
</dbReference>
<sequence length="529" mass="57991">MRLIQVPPIICLYMWMLFHLFSCQPQKPSNSVDSFPLSEITITDIQNSYGNGSFTVRQIVELYLDRIENIDRNGPKLNSIIIVNPDALQIADSLDQIIKLGNEKGALFGIPILLKDNINTHDQMPTTAGSRILNNSYPPHDSWVAKKLRDAGAVIIGKANLSEWANYRASFSSSGWSGVGGQTKNPYVLDRNPCGSSSGSAVAVSANLCAVAVGTETWGSIMCPSNANGIVGIKPTVGLWSRSGIVPISYTQDTAGPMARTVRDAAILLGAVTGIDSSDQKTSSGSGNFHQDYTQFLKETGLNGKRIGYLKTEEGKHHKVDTLMYRAVRYLKGQGAEIIELEKLVEGTPYNNSTKVLAYEFKDGLKKYFASLGENSPIADLEEAMSATLSDSLEMLYFNVERMKNSQSKGSLETEEYNESLKNMLKAYRSDGIDRVMEEHQLDAIMSPTGSPAWKTDLINGDNFSLSTSVYAALSGYPNINIPMGFVGQVPVGISFFGRAWSEPILLEIAYAYEQGTQYRRSPEFLLSD</sequence>
<dbReference type="InterPro" id="IPR036928">
    <property type="entry name" value="AS_sf"/>
</dbReference>
<dbReference type="AlphaFoldDB" id="A0A381Y1X3"/>
<feature type="domain" description="Amidase" evidence="1">
    <location>
        <begin position="59"/>
        <end position="507"/>
    </location>
</feature>
<dbReference type="Pfam" id="PF01425">
    <property type="entry name" value="Amidase"/>
    <property type="match status" value="1"/>
</dbReference>